<reference evidence="2" key="1">
    <citation type="submission" date="2017-05" db="EMBL/GenBank/DDBJ databases">
        <title>Complete and WGS of Bordetella genogroups.</title>
        <authorList>
            <person name="Spilker T."/>
            <person name="Lipuma J."/>
        </authorList>
    </citation>
    <scope>NUCLEOTIDE SEQUENCE [LARGE SCALE GENOMIC DNA]</scope>
    <source>
        <strain evidence="2">AU6712</strain>
    </source>
</reference>
<dbReference type="Proteomes" id="UP000216429">
    <property type="component" value="Unassembled WGS sequence"/>
</dbReference>
<accession>A0A261VK15</accession>
<comment type="caution">
    <text evidence="1">The sequence shown here is derived from an EMBL/GenBank/DDBJ whole genome shotgun (WGS) entry which is preliminary data.</text>
</comment>
<gene>
    <name evidence="1" type="ORF">CAL22_08010</name>
</gene>
<dbReference type="OrthoDB" id="8687995at2"/>
<dbReference type="EMBL" id="NEVU01000002">
    <property type="protein sequence ID" value="OZI74419.1"/>
    <property type="molecule type" value="Genomic_DNA"/>
</dbReference>
<sequence length="93" mass="10543">MNKLFNTQDLVRRPIQSKLNDMPINVGDVVHLKLADGKAIRAAVIFNAPINGTTTYTTELIQPCGAKLGQRIRFRHEHVHRIESVSRQRRLSA</sequence>
<protein>
    <submittedName>
        <fullName evidence="1">Uncharacterized protein</fullName>
    </submittedName>
</protein>
<dbReference type="RefSeq" id="WP_094812045.1">
    <property type="nucleotide sequence ID" value="NZ_NEVU01000002.1"/>
</dbReference>
<proteinExistence type="predicted"/>
<keyword evidence="2" id="KW-1185">Reference proteome</keyword>
<name>A0A261VK15_9BORD</name>
<evidence type="ECO:0000313" key="2">
    <source>
        <dbReference type="Proteomes" id="UP000216429"/>
    </source>
</evidence>
<dbReference type="AlphaFoldDB" id="A0A261VK15"/>
<organism evidence="1 2">
    <name type="scientific">Bordetella genomosp. 12</name>
    <dbReference type="NCBI Taxonomy" id="463035"/>
    <lineage>
        <taxon>Bacteria</taxon>
        <taxon>Pseudomonadati</taxon>
        <taxon>Pseudomonadota</taxon>
        <taxon>Betaproteobacteria</taxon>
        <taxon>Burkholderiales</taxon>
        <taxon>Alcaligenaceae</taxon>
        <taxon>Bordetella</taxon>
    </lineage>
</organism>
<evidence type="ECO:0000313" key="1">
    <source>
        <dbReference type="EMBL" id="OZI74419.1"/>
    </source>
</evidence>